<feature type="binding site" evidence="5">
    <location>
        <position position="166"/>
    </location>
    <ligand>
        <name>NAD(+)</name>
        <dbReference type="ChEBI" id="CHEBI:57540"/>
    </ligand>
</feature>
<dbReference type="InterPro" id="IPR008927">
    <property type="entry name" value="6-PGluconate_DH-like_C_sf"/>
</dbReference>
<dbReference type="AlphaFoldDB" id="A0A4U0RMT1"/>
<dbReference type="Pfam" id="PF02737">
    <property type="entry name" value="3HCDH_N"/>
    <property type="match status" value="1"/>
</dbReference>
<dbReference type="OrthoDB" id="9771883at2"/>
<evidence type="ECO:0000256" key="2">
    <source>
        <dbReference type="ARBA" id="ARBA00009463"/>
    </source>
</evidence>
<feature type="binding site" evidence="5">
    <location>
        <begin position="32"/>
        <end position="37"/>
    </location>
    <ligand>
        <name>NAD(+)</name>
        <dbReference type="ChEBI" id="CHEBI:57540"/>
    </ligand>
</feature>
<dbReference type="Proteomes" id="UP000305778">
    <property type="component" value="Unassembled WGS sequence"/>
</dbReference>
<feature type="binding site" evidence="5">
    <location>
        <position position="299"/>
    </location>
    <ligand>
        <name>NAD(+)</name>
        <dbReference type="ChEBI" id="CHEBI:57540"/>
    </ligand>
</feature>
<feature type="binding site" evidence="5">
    <location>
        <position position="115"/>
    </location>
    <ligand>
        <name>NAD(+)</name>
        <dbReference type="ChEBI" id="CHEBI:57540"/>
    </ligand>
</feature>
<proteinExistence type="inferred from homology"/>
<feature type="domain" description="3-hydroxyacyl-CoA dehydrogenase C-terminal" evidence="6">
    <location>
        <begin position="209"/>
        <end position="306"/>
    </location>
</feature>
<dbReference type="PANTHER" id="PTHR48075:SF5">
    <property type="entry name" value="3-HYDROXYBUTYRYL-COA DEHYDROGENASE"/>
    <property type="match status" value="1"/>
</dbReference>
<dbReference type="InterPro" id="IPR006180">
    <property type="entry name" value="3-OHacyl-CoA_DH_CS"/>
</dbReference>
<dbReference type="InterPro" id="IPR006108">
    <property type="entry name" value="3HC_DH_C"/>
</dbReference>
<evidence type="ECO:0000313" key="8">
    <source>
        <dbReference type="EMBL" id="TJZ96100.1"/>
    </source>
</evidence>
<evidence type="ECO:0000256" key="4">
    <source>
        <dbReference type="PIRSR" id="PIRSR000105-1"/>
    </source>
</evidence>
<keyword evidence="3" id="KW-0560">Oxidoreductase</keyword>
<keyword evidence="9" id="KW-1185">Reference proteome</keyword>
<evidence type="ECO:0000313" key="9">
    <source>
        <dbReference type="Proteomes" id="UP000305778"/>
    </source>
</evidence>
<feature type="binding site" evidence="5">
    <location>
        <position position="55"/>
    </location>
    <ligand>
        <name>NAD(+)</name>
        <dbReference type="ChEBI" id="CHEBI:57540"/>
    </ligand>
</feature>
<dbReference type="SUPFAM" id="SSF51735">
    <property type="entry name" value="NAD(P)-binding Rossmann-fold domains"/>
    <property type="match status" value="1"/>
</dbReference>
<evidence type="ECO:0000259" key="7">
    <source>
        <dbReference type="Pfam" id="PF02737"/>
    </source>
</evidence>
<sequence>MRAPQEVLFVNQSSVEASGAQPTAVKRAAVVGSGYMGGGIAQVLALAGLDVVLGDVDAERAEAARRRLIEEAGRFVDRGLFEPGAVETITARLSAARSVEAAVSDVDYVTEAVFESREVKKAALARISGATAPSTIIGTNTSAIPIEELSEAVEHPERFLGVHWMNPAPFVPGVELIPGPSTAASVVDTAEALMVAAGKTPARVSDSPGFVANRLQFALYKEAVRVVEEGLATPEQIDAVVSNAFGFRLALFGPFAIGDMAGLDVYAASYESLAAEYGERLAAPELLTKTVEAGNLGLKSGRGFLDIPAEDAAALVAYRDKAYAALSSLRKKLGPAPGL</sequence>
<evidence type="ECO:0000256" key="3">
    <source>
        <dbReference type="ARBA" id="ARBA00023002"/>
    </source>
</evidence>
<dbReference type="GO" id="GO:0008691">
    <property type="term" value="F:3-hydroxybutyryl-CoA dehydrogenase activity"/>
    <property type="evidence" value="ECO:0007669"/>
    <property type="project" value="TreeGrafter"/>
</dbReference>
<comment type="pathway">
    <text evidence="1">Lipid metabolism; butanoate metabolism.</text>
</comment>
<evidence type="ECO:0000256" key="5">
    <source>
        <dbReference type="PIRSR" id="PIRSR000105-2"/>
    </source>
</evidence>
<dbReference type="PIRSF" id="PIRSF000105">
    <property type="entry name" value="HCDH"/>
    <property type="match status" value="1"/>
</dbReference>
<dbReference type="InterPro" id="IPR022694">
    <property type="entry name" value="3-OHacyl-CoA_DH"/>
</dbReference>
<dbReference type="Pfam" id="PF00725">
    <property type="entry name" value="3HCDH"/>
    <property type="match status" value="1"/>
</dbReference>
<evidence type="ECO:0000256" key="1">
    <source>
        <dbReference type="ARBA" id="ARBA00005086"/>
    </source>
</evidence>
<protein>
    <submittedName>
        <fullName evidence="8">3-hydroxyacyl-CoA dehydrogenase family protein</fullName>
    </submittedName>
</protein>
<dbReference type="InterPro" id="IPR013328">
    <property type="entry name" value="6PGD_dom2"/>
</dbReference>
<comment type="caution">
    <text evidence="8">The sequence shown here is derived from an EMBL/GenBank/DDBJ whole genome shotgun (WGS) entry which is preliminary data.</text>
</comment>
<feature type="domain" description="3-hydroxyacyl-CoA dehydrogenase NAD binding" evidence="7">
    <location>
        <begin position="28"/>
        <end position="206"/>
    </location>
</feature>
<gene>
    <name evidence="8" type="ORF">FCI23_51380</name>
</gene>
<dbReference type="EMBL" id="SUMC01000167">
    <property type="protein sequence ID" value="TJZ96100.1"/>
    <property type="molecule type" value="Genomic_DNA"/>
</dbReference>
<dbReference type="InterPro" id="IPR006176">
    <property type="entry name" value="3-OHacyl-CoA_DH_NAD-bd"/>
</dbReference>
<dbReference type="PROSITE" id="PS00067">
    <property type="entry name" value="3HCDH"/>
    <property type="match status" value="1"/>
</dbReference>
<evidence type="ECO:0000259" key="6">
    <source>
        <dbReference type="Pfam" id="PF00725"/>
    </source>
</evidence>
<feature type="binding site" evidence="5">
    <location>
        <position position="120"/>
    </location>
    <ligand>
        <name>NAD(+)</name>
        <dbReference type="ChEBI" id="CHEBI:57540"/>
    </ligand>
</feature>
<dbReference type="InterPro" id="IPR036291">
    <property type="entry name" value="NAD(P)-bd_dom_sf"/>
</dbReference>
<dbReference type="GO" id="GO:0006635">
    <property type="term" value="P:fatty acid beta-oxidation"/>
    <property type="evidence" value="ECO:0007669"/>
    <property type="project" value="TreeGrafter"/>
</dbReference>
<keyword evidence="5" id="KW-0520">NAD</keyword>
<feature type="binding site" evidence="5">
    <location>
        <position position="142"/>
    </location>
    <ligand>
        <name>NAD(+)</name>
        <dbReference type="ChEBI" id="CHEBI:57540"/>
    </ligand>
</feature>
<dbReference type="GO" id="GO:0070403">
    <property type="term" value="F:NAD+ binding"/>
    <property type="evidence" value="ECO:0007669"/>
    <property type="project" value="InterPro"/>
</dbReference>
<feature type="site" description="Important for catalytic activity" evidence="4">
    <location>
        <position position="163"/>
    </location>
</feature>
<dbReference type="PANTHER" id="PTHR48075">
    <property type="entry name" value="3-HYDROXYACYL-COA DEHYDROGENASE FAMILY PROTEIN"/>
    <property type="match status" value="1"/>
</dbReference>
<name>A0A4U0RMT1_9ACTN</name>
<dbReference type="Gene3D" id="3.40.50.720">
    <property type="entry name" value="NAD(P)-binding Rossmann-like Domain"/>
    <property type="match status" value="1"/>
</dbReference>
<reference evidence="8 9" key="1">
    <citation type="submission" date="2019-04" db="EMBL/GenBank/DDBJ databases">
        <title>Streptomyces oryziradicis sp. nov., a novel actinomycete isolated from rhizosphere soil of rice (Oryza sativa L.).</title>
        <authorList>
            <person name="Li C."/>
        </authorList>
    </citation>
    <scope>NUCLEOTIDE SEQUENCE [LARGE SCALE GENOMIC DNA]</scope>
    <source>
        <strain evidence="8 9">NEAU-C40</strain>
    </source>
</reference>
<dbReference type="Gene3D" id="1.10.1040.10">
    <property type="entry name" value="N-(1-d-carboxylethyl)-l-norvaline Dehydrogenase, domain 2"/>
    <property type="match status" value="1"/>
</dbReference>
<accession>A0A4U0RMT1</accession>
<comment type="similarity">
    <text evidence="2">Belongs to the 3-hydroxyacyl-CoA dehydrogenase family.</text>
</comment>
<organism evidence="8 9">
    <name type="scientific">Actinacidiphila oryziradicis</name>
    <dbReference type="NCBI Taxonomy" id="2571141"/>
    <lineage>
        <taxon>Bacteria</taxon>
        <taxon>Bacillati</taxon>
        <taxon>Actinomycetota</taxon>
        <taxon>Actinomycetes</taxon>
        <taxon>Kitasatosporales</taxon>
        <taxon>Streptomycetaceae</taxon>
        <taxon>Actinacidiphila</taxon>
    </lineage>
</organism>
<dbReference type="SUPFAM" id="SSF48179">
    <property type="entry name" value="6-phosphogluconate dehydrogenase C-terminal domain-like"/>
    <property type="match status" value="1"/>
</dbReference>